<keyword evidence="2" id="KW-1133">Transmembrane helix</keyword>
<sequence length="151" mass="16091">MKKVRRVHFWIGVIASIFLFVESLSGIIMYFDGNDRGGHTGARAFQMQGQFQNGQGSSNSGNTNVSQNSQSGFSGNGQGGFRNGSFRRGNFGPQGGAGSFSQTIRQLHSGIIGLIAGIGMLLLTGTGLVMAIILGQAKRNHKKRNLDTKIS</sequence>
<dbReference type="RefSeq" id="WP_066268073.1">
    <property type="nucleotide sequence ID" value="NZ_JARMAB010000017.1"/>
</dbReference>
<organism evidence="3 4">
    <name type="scientific">Heyndrickxia acidicola</name>
    <dbReference type="NCBI Taxonomy" id="209389"/>
    <lineage>
        <taxon>Bacteria</taxon>
        <taxon>Bacillati</taxon>
        <taxon>Bacillota</taxon>
        <taxon>Bacilli</taxon>
        <taxon>Bacillales</taxon>
        <taxon>Bacillaceae</taxon>
        <taxon>Heyndrickxia</taxon>
    </lineage>
</organism>
<proteinExistence type="predicted"/>
<evidence type="ECO:0000256" key="1">
    <source>
        <dbReference type="SAM" id="MobiDB-lite"/>
    </source>
</evidence>
<evidence type="ECO:0000256" key="2">
    <source>
        <dbReference type="SAM" id="Phobius"/>
    </source>
</evidence>
<dbReference type="EMBL" id="JARMAB010000017">
    <property type="protein sequence ID" value="MED1203873.1"/>
    <property type="molecule type" value="Genomic_DNA"/>
</dbReference>
<accession>A0ABU6MGS0</accession>
<evidence type="ECO:0000313" key="3">
    <source>
        <dbReference type="EMBL" id="MED1203873.1"/>
    </source>
</evidence>
<keyword evidence="2" id="KW-0812">Transmembrane</keyword>
<feature type="compositionally biased region" description="Low complexity" evidence="1">
    <location>
        <begin position="51"/>
        <end position="73"/>
    </location>
</feature>
<feature type="transmembrane region" description="Helical" evidence="2">
    <location>
        <begin position="111"/>
        <end position="134"/>
    </location>
</feature>
<protein>
    <submittedName>
        <fullName evidence="3">PepSY-associated TM helix domain-containing protein</fullName>
    </submittedName>
</protein>
<keyword evidence="4" id="KW-1185">Reference proteome</keyword>
<feature type="region of interest" description="Disordered" evidence="1">
    <location>
        <begin position="51"/>
        <end position="79"/>
    </location>
</feature>
<evidence type="ECO:0000313" key="4">
    <source>
        <dbReference type="Proteomes" id="UP001341444"/>
    </source>
</evidence>
<comment type="caution">
    <text evidence="3">The sequence shown here is derived from an EMBL/GenBank/DDBJ whole genome shotgun (WGS) entry which is preliminary data.</text>
</comment>
<name>A0ABU6MGS0_9BACI</name>
<keyword evidence="2" id="KW-0472">Membrane</keyword>
<gene>
    <name evidence="3" type="ORF">P4T90_12435</name>
</gene>
<feature type="transmembrane region" description="Helical" evidence="2">
    <location>
        <begin position="7"/>
        <end position="31"/>
    </location>
</feature>
<dbReference type="Proteomes" id="UP001341444">
    <property type="component" value="Unassembled WGS sequence"/>
</dbReference>
<reference evidence="3 4" key="1">
    <citation type="submission" date="2023-03" db="EMBL/GenBank/DDBJ databases">
        <title>Bacillus Genome Sequencing.</title>
        <authorList>
            <person name="Dunlap C."/>
        </authorList>
    </citation>
    <scope>NUCLEOTIDE SEQUENCE [LARGE SCALE GENOMIC DNA]</scope>
    <source>
        <strain evidence="3 4">B-23453</strain>
    </source>
</reference>